<gene>
    <name evidence="1" type="ORF">LCGC14_0777460</name>
</gene>
<comment type="caution">
    <text evidence="1">The sequence shown here is derived from an EMBL/GenBank/DDBJ whole genome shotgun (WGS) entry which is preliminary data.</text>
</comment>
<name>A0A0F9SGC6_9ZZZZ</name>
<dbReference type="AlphaFoldDB" id="A0A0F9SGC6"/>
<protein>
    <submittedName>
        <fullName evidence="1">Uncharacterized protein</fullName>
    </submittedName>
</protein>
<organism evidence="1">
    <name type="scientific">marine sediment metagenome</name>
    <dbReference type="NCBI Taxonomy" id="412755"/>
    <lineage>
        <taxon>unclassified sequences</taxon>
        <taxon>metagenomes</taxon>
        <taxon>ecological metagenomes</taxon>
    </lineage>
</organism>
<proteinExistence type="predicted"/>
<reference evidence="1" key="1">
    <citation type="journal article" date="2015" name="Nature">
        <title>Complex archaea that bridge the gap between prokaryotes and eukaryotes.</title>
        <authorList>
            <person name="Spang A."/>
            <person name="Saw J.H."/>
            <person name="Jorgensen S.L."/>
            <person name="Zaremba-Niedzwiedzka K."/>
            <person name="Martijn J."/>
            <person name="Lind A.E."/>
            <person name="van Eijk R."/>
            <person name="Schleper C."/>
            <person name="Guy L."/>
            <person name="Ettema T.J."/>
        </authorList>
    </citation>
    <scope>NUCLEOTIDE SEQUENCE</scope>
</reference>
<evidence type="ECO:0000313" key="1">
    <source>
        <dbReference type="EMBL" id="KKN36051.1"/>
    </source>
</evidence>
<dbReference type="EMBL" id="LAZR01001992">
    <property type="protein sequence ID" value="KKN36051.1"/>
    <property type="molecule type" value="Genomic_DNA"/>
</dbReference>
<sequence length="65" mass="7716">MMECHVELTLVRKEVWRGGYILYWEGTDNCGGTRTYLKEMMDDDDEGAWEIGNTRTMHWGDEVKR</sequence>
<accession>A0A0F9SGC6</accession>